<gene>
    <name evidence="1" type="ORF">HMPREF9136_0646</name>
</gene>
<name>F9D1B8_PREDD</name>
<evidence type="ECO:0000313" key="2">
    <source>
        <dbReference type="Proteomes" id="UP000007820"/>
    </source>
</evidence>
<dbReference type="EMBL" id="AFPW01000007">
    <property type="protein sequence ID" value="EGQ16419.1"/>
    <property type="molecule type" value="Genomic_DNA"/>
</dbReference>
<evidence type="ECO:0000313" key="1">
    <source>
        <dbReference type="EMBL" id="EGQ16419.1"/>
    </source>
</evidence>
<protein>
    <submittedName>
        <fullName evidence="1">Uncharacterized protein</fullName>
    </submittedName>
</protein>
<reference evidence="1 2" key="1">
    <citation type="submission" date="2011-04" db="EMBL/GenBank/DDBJ databases">
        <authorList>
            <person name="Muzny D."/>
            <person name="Qin X."/>
            <person name="Deng J."/>
            <person name="Jiang H."/>
            <person name="Liu Y."/>
            <person name="Qu J."/>
            <person name="Song X.-Z."/>
            <person name="Zhang L."/>
            <person name="Thornton R."/>
            <person name="Coyle M."/>
            <person name="Francisco L."/>
            <person name="Jackson L."/>
            <person name="Javaid M."/>
            <person name="Korchina V."/>
            <person name="Kovar C."/>
            <person name="Mata R."/>
            <person name="Mathew T."/>
            <person name="Ngo R."/>
            <person name="Nguyen L."/>
            <person name="Nguyen N."/>
            <person name="Okwuonu G."/>
            <person name="Ongeri F."/>
            <person name="Pham C."/>
            <person name="Simmons D."/>
            <person name="Wilczek-Boney K."/>
            <person name="Hale W."/>
            <person name="Jakkamsetti A."/>
            <person name="Pham P."/>
            <person name="Ruth R."/>
            <person name="San Lucas F."/>
            <person name="Warren J."/>
            <person name="Zhang J."/>
            <person name="Zhao Z."/>
            <person name="Zhou C."/>
            <person name="Zhu D."/>
            <person name="Lee S."/>
            <person name="Bess C."/>
            <person name="Blankenburg K."/>
            <person name="Forbes L."/>
            <person name="Fu Q."/>
            <person name="Gubbala S."/>
            <person name="Hirani K."/>
            <person name="Jayaseelan J.C."/>
            <person name="Lara F."/>
            <person name="Munidasa M."/>
            <person name="Palculict T."/>
            <person name="Patil S."/>
            <person name="Pu L.-L."/>
            <person name="Saada N."/>
            <person name="Tang L."/>
            <person name="Weissenberger G."/>
            <person name="Zhu Y."/>
            <person name="Hemphill L."/>
            <person name="Shang Y."/>
            <person name="Youmans B."/>
            <person name="Ayvaz T."/>
            <person name="Ross M."/>
            <person name="Santibanez J."/>
            <person name="Aqrawi P."/>
            <person name="Gross S."/>
            <person name="Joshi V."/>
            <person name="Fowler G."/>
            <person name="Nazareth L."/>
            <person name="Reid J."/>
            <person name="Worley K."/>
            <person name="Petrosino J."/>
            <person name="Highlander S."/>
            <person name="Gibbs R."/>
        </authorList>
    </citation>
    <scope>NUCLEOTIDE SEQUENCE [LARGE SCALE GENOMIC DNA]</scope>
    <source>
        <strain evidence="1 2">DSM 3688</strain>
    </source>
</reference>
<dbReference type="AlphaFoldDB" id="F9D1B8"/>
<organism evidence="1 2">
    <name type="scientific">Prevotella dentalis (strain ATCC 49559 / DSM 3688 / JCM 13448 / NCTC 12043 / ES 2772)</name>
    <name type="common">Mitsuokella dentalis</name>
    <dbReference type="NCBI Taxonomy" id="908937"/>
    <lineage>
        <taxon>Bacteria</taxon>
        <taxon>Pseudomonadati</taxon>
        <taxon>Bacteroidota</taxon>
        <taxon>Bacteroidia</taxon>
        <taxon>Bacteroidales</taxon>
        <taxon>Prevotellaceae</taxon>
        <taxon>Prevotella</taxon>
    </lineage>
</organism>
<comment type="caution">
    <text evidence="1">The sequence shown here is derived from an EMBL/GenBank/DDBJ whole genome shotgun (WGS) entry which is preliminary data.</text>
</comment>
<sequence length="44" mass="4822">MSGAQVWANKKAASFTGCRFSSSIGISLYQGKKIVFRITIAKIR</sequence>
<proteinExistence type="predicted"/>
<accession>F9D1B8</accession>
<dbReference type="Proteomes" id="UP000007820">
    <property type="component" value="Unassembled WGS sequence"/>
</dbReference>